<dbReference type="PROSITE" id="PS50928">
    <property type="entry name" value="ABC_TM1"/>
    <property type="match status" value="1"/>
</dbReference>
<keyword evidence="12" id="KW-1185">Reference proteome</keyword>
<feature type="transmembrane region" description="Helical" evidence="9">
    <location>
        <begin position="126"/>
        <end position="146"/>
    </location>
</feature>
<evidence type="ECO:0000256" key="3">
    <source>
        <dbReference type="ARBA" id="ARBA00022475"/>
    </source>
</evidence>
<dbReference type="Proteomes" id="UP001149009">
    <property type="component" value="Unassembled WGS sequence"/>
</dbReference>
<dbReference type="InterPro" id="IPR000515">
    <property type="entry name" value="MetI-like"/>
</dbReference>
<keyword evidence="7 9" id="KW-1133">Transmembrane helix</keyword>
<comment type="subcellular location">
    <subcellularLocation>
        <location evidence="1 9">Cell membrane</location>
        <topology evidence="1 9">Multi-pass membrane protein</topology>
    </subcellularLocation>
</comment>
<dbReference type="PANTHER" id="PTHR43386:SF1">
    <property type="entry name" value="D,D-DIPEPTIDE TRANSPORT SYSTEM PERMEASE PROTEIN DDPC-RELATED"/>
    <property type="match status" value="1"/>
</dbReference>
<evidence type="ECO:0000256" key="6">
    <source>
        <dbReference type="ARBA" id="ARBA00022927"/>
    </source>
</evidence>
<keyword evidence="3" id="KW-1003">Cell membrane</keyword>
<dbReference type="SUPFAM" id="SSF161098">
    <property type="entry name" value="MetI-like"/>
    <property type="match status" value="1"/>
</dbReference>
<organism evidence="11 12">
    <name type="scientific">Chelativorans petroleitrophicus</name>
    <dbReference type="NCBI Taxonomy" id="2975484"/>
    <lineage>
        <taxon>Bacteria</taxon>
        <taxon>Pseudomonadati</taxon>
        <taxon>Pseudomonadota</taxon>
        <taxon>Alphaproteobacteria</taxon>
        <taxon>Hyphomicrobiales</taxon>
        <taxon>Phyllobacteriaceae</taxon>
        <taxon>Chelativorans</taxon>
    </lineage>
</organism>
<dbReference type="GO" id="GO:0005886">
    <property type="term" value="C:plasma membrane"/>
    <property type="evidence" value="ECO:0007669"/>
    <property type="project" value="UniProtKB-SubCell"/>
</dbReference>
<keyword evidence="2 9" id="KW-0813">Transport</keyword>
<evidence type="ECO:0000256" key="2">
    <source>
        <dbReference type="ARBA" id="ARBA00022448"/>
    </source>
</evidence>
<dbReference type="InterPro" id="IPR035906">
    <property type="entry name" value="MetI-like_sf"/>
</dbReference>
<dbReference type="GO" id="GO:0015031">
    <property type="term" value="P:protein transport"/>
    <property type="evidence" value="ECO:0007669"/>
    <property type="project" value="UniProtKB-KW"/>
</dbReference>
<evidence type="ECO:0000313" key="11">
    <source>
        <dbReference type="EMBL" id="MCT8990427.1"/>
    </source>
</evidence>
<dbReference type="PANTHER" id="PTHR43386">
    <property type="entry name" value="OLIGOPEPTIDE TRANSPORT SYSTEM PERMEASE PROTEIN APPC"/>
    <property type="match status" value="1"/>
</dbReference>
<proteinExistence type="inferred from homology"/>
<dbReference type="Pfam" id="PF00528">
    <property type="entry name" value="BPD_transp_1"/>
    <property type="match status" value="1"/>
</dbReference>
<reference evidence="11" key="1">
    <citation type="submission" date="2022-08" db="EMBL/GenBank/DDBJ databases">
        <title>Chelativorans sichuanense sp. nov., a paraffin oil-degrading bacterium isolated from a mixture of oil-based drill cuttings and paddy soil.</title>
        <authorList>
            <person name="Yu J."/>
            <person name="Liu H."/>
            <person name="Chen Q."/>
        </authorList>
    </citation>
    <scope>NUCLEOTIDE SEQUENCE</scope>
    <source>
        <strain evidence="11">SCAU 2101</strain>
    </source>
</reference>
<protein>
    <submittedName>
        <fullName evidence="11">ABC transporter permease</fullName>
    </submittedName>
</protein>
<keyword evidence="6" id="KW-0653">Protein transport</keyword>
<dbReference type="Gene3D" id="1.10.3720.10">
    <property type="entry name" value="MetI-like"/>
    <property type="match status" value="1"/>
</dbReference>
<keyword evidence="4 9" id="KW-0812">Transmembrane</keyword>
<feature type="transmembrane region" description="Helical" evidence="9">
    <location>
        <begin position="91"/>
        <end position="114"/>
    </location>
</feature>
<dbReference type="EMBL" id="JAODNV010000009">
    <property type="protein sequence ID" value="MCT8990427.1"/>
    <property type="molecule type" value="Genomic_DNA"/>
</dbReference>
<evidence type="ECO:0000256" key="1">
    <source>
        <dbReference type="ARBA" id="ARBA00004651"/>
    </source>
</evidence>
<feature type="transmembrane region" description="Helical" evidence="9">
    <location>
        <begin position="204"/>
        <end position="222"/>
    </location>
</feature>
<dbReference type="GO" id="GO:0015833">
    <property type="term" value="P:peptide transport"/>
    <property type="evidence" value="ECO:0007669"/>
    <property type="project" value="UniProtKB-KW"/>
</dbReference>
<feature type="transmembrane region" description="Helical" evidence="9">
    <location>
        <begin position="28"/>
        <end position="48"/>
    </location>
</feature>
<feature type="transmembrane region" description="Helical" evidence="9">
    <location>
        <begin position="152"/>
        <end position="169"/>
    </location>
</feature>
<comment type="caution">
    <text evidence="11">The sequence shown here is derived from an EMBL/GenBank/DDBJ whole genome shotgun (WGS) entry which is preliminary data.</text>
</comment>
<keyword evidence="5" id="KW-0571">Peptide transport</keyword>
<evidence type="ECO:0000256" key="9">
    <source>
        <dbReference type="RuleBase" id="RU363032"/>
    </source>
</evidence>
<comment type="similarity">
    <text evidence="9">Belongs to the binding-protein-dependent transport system permease family.</text>
</comment>
<evidence type="ECO:0000256" key="4">
    <source>
        <dbReference type="ARBA" id="ARBA00022692"/>
    </source>
</evidence>
<dbReference type="RefSeq" id="WP_261515303.1">
    <property type="nucleotide sequence ID" value="NZ_JAODNV010000009.1"/>
</dbReference>
<accession>A0A9X3B6H8</accession>
<name>A0A9X3B6H8_9HYPH</name>
<feature type="transmembrane region" description="Helical" evidence="9">
    <location>
        <begin position="256"/>
        <end position="278"/>
    </location>
</feature>
<keyword evidence="8 9" id="KW-0472">Membrane</keyword>
<evidence type="ECO:0000256" key="5">
    <source>
        <dbReference type="ARBA" id="ARBA00022856"/>
    </source>
</evidence>
<evidence type="ECO:0000256" key="8">
    <source>
        <dbReference type="ARBA" id="ARBA00023136"/>
    </source>
</evidence>
<evidence type="ECO:0000313" key="12">
    <source>
        <dbReference type="Proteomes" id="UP001149009"/>
    </source>
</evidence>
<dbReference type="InterPro" id="IPR050366">
    <property type="entry name" value="BP-dependent_transpt_permease"/>
</dbReference>
<sequence length="308" mass="32922">MSGIIEPSGIAVSLAEPEPRRLRLDAKAIAAIVILVVFALVALAGRFLPLDPGAIDVTKIFAPPSASHWLGHDDAGRDVLIQLVIGAWPSLVVGLSAAAVAVLIGGTLGVLAGYSRGWLDLVLLRLMDYFIVVPALPFAMVITAIWGPGLGHLIIVIGILLWSTTARVVRAQVKSGRERLYVQRAQALGAGHLHILLRHILPQVIPLIGTTGSLAVALAILTQAALEFFGLAGTGVLSWGTMIRFAFQRDAMLNDAWWFVVPPGLCICIVITACYWLAQSLEKALNPRLSTTDLRVRSFSLRSAREGA</sequence>
<gene>
    <name evidence="11" type="ORF">NYR54_09005</name>
</gene>
<dbReference type="CDD" id="cd06261">
    <property type="entry name" value="TM_PBP2"/>
    <property type="match status" value="1"/>
</dbReference>
<dbReference type="AlphaFoldDB" id="A0A9X3B6H8"/>
<evidence type="ECO:0000259" key="10">
    <source>
        <dbReference type="PROSITE" id="PS50928"/>
    </source>
</evidence>
<evidence type="ECO:0000256" key="7">
    <source>
        <dbReference type="ARBA" id="ARBA00022989"/>
    </source>
</evidence>
<feature type="domain" description="ABC transmembrane type-1" evidence="10">
    <location>
        <begin position="87"/>
        <end position="278"/>
    </location>
</feature>
<dbReference type="GO" id="GO:0055085">
    <property type="term" value="P:transmembrane transport"/>
    <property type="evidence" value="ECO:0007669"/>
    <property type="project" value="InterPro"/>
</dbReference>